<comment type="similarity">
    <text evidence="1">Belongs to the flavin monoamine oxidase family.</text>
</comment>
<dbReference type="Proteomes" id="UP000612055">
    <property type="component" value="Unassembled WGS sequence"/>
</dbReference>
<dbReference type="InterPro" id="IPR036188">
    <property type="entry name" value="FAD/NAD-bd_sf"/>
</dbReference>
<gene>
    <name evidence="4" type="ORF">HYH03_015546</name>
</gene>
<evidence type="ECO:0000313" key="4">
    <source>
        <dbReference type="EMBL" id="KAG2485737.1"/>
    </source>
</evidence>
<dbReference type="EMBL" id="JAEHOE010000123">
    <property type="protein sequence ID" value="KAG2485737.1"/>
    <property type="molecule type" value="Genomic_DNA"/>
</dbReference>
<dbReference type="Pfam" id="PF01593">
    <property type="entry name" value="Amino_oxidase"/>
    <property type="match status" value="1"/>
</dbReference>
<dbReference type="SUPFAM" id="SSF54373">
    <property type="entry name" value="FAD-linked reductases, C-terminal domain"/>
    <property type="match status" value="1"/>
</dbReference>
<protein>
    <recommendedName>
        <fullName evidence="3">Amine oxidase domain-containing protein</fullName>
    </recommendedName>
</protein>
<evidence type="ECO:0000256" key="2">
    <source>
        <dbReference type="ARBA" id="ARBA00023002"/>
    </source>
</evidence>
<sequence>MALSLAAAQTWDLVIVGAGVAGLAAARHATQNGLKNVLVLEARDRIGGRTYTVPLNISLPSNAPVPPVVDLGAAWVQGVGNKARGLNPMLKLSNQAKIPYVNVSSGASSYTPEGVEDSDAWYSATETQLEKFLDYLAAYQETSGASNSDSVAKVVDAYVAARKLNANQRAALNQSLETEVVLEYADDTQKLSARWFDQDLDFGGGDALPGRGYGALAAYLATGLTVRTGHVVTGISYGSSPVTVSGRAGSSAFSIKAKRVIVTMPLGYLQAQLSAPSPTLFTPAIGKTQSDAIKALGMGLLNKVILVWRNADWMKGILTTPWLTVRNPTSPGEFSEFYVLANTPAKLPVIVCFNAGDAARAAEALTDAESVRRALAPLRHVAQAEERKLPDPVQTIVTRWHSDPWTLGSYSYGKVGIAANTRTRAFVTLGSGRVRFAGEAAHADFPATVHGAYLSGVDAADEVLDELLRRRRRAKF</sequence>
<dbReference type="PRINTS" id="PR00411">
    <property type="entry name" value="PNDRDTASEI"/>
</dbReference>
<dbReference type="GO" id="GO:0046592">
    <property type="term" value="F:polyamine oxidase activity"/>
    <property type="evidence" value="ECO:0007669"/>
    <property type="project" value="TreeGrafter"/>
</dbReference>
<reference evidence="4" key="1">
    <citation type="journal article" date="2020" name="bioRxiv">
        <title>Comparative genomics of Chlamydomonas.</title>
        <authorList>
            <person name="Craig R.J."/>
            <person name="Hasan A.R."/>
            <person name="Ness R.W."/>
            <person name="Keightley P.D."/>
        </authorList>
    </citation>
    <scope>NUCLEOTIDE SEQUENCE</scope>
    <source>
        <strain evidence="4">CCAP 11/70</strain>
    </source>
</reference>
<name>A0A835XLY4_9CHLO</name>
<dbReference type="InterPro" id="IPR050281">
    <property type="entry name" value="Flavin_monoamine_oxidase"/>
</dbReference>
<evidence type="ECO:0000259" key="3">
    <source>
        <dbReference type="Pfam" id="PF01593"/>
    </source>
</evidence>
<dbReference type="PANTHER" id="PTHR10742:SF386">
    <property type="entry name" value="LYSINE-SPECIFIC HISTONE DEMETHYLASE 1A"/>
    <property type="match status" value="1"/>
</dbReference>
<dbReference type="PANTHER" id="PTHR10742">
    <property type="entry name" value="FLAVIN MONOAMINE OXIDASE"/>
    <property type="match status" value="1"/>
</dbReference>
<evidence type="ECO:0000256" key="1">
    <source>
        <dbReference type="ARBA" id="ARBA00005995"/>
    </source>
</evidence>
<dbReference type="InterPro" id="IPR002937">
    <property type="entry name" value="Amino_oxidase"/>
</dbReference>
<feature type="domain" description="Amine oxidase" evidence="3">
    <location>
        <begin position="20"/>
        <end position="464"/>
    </location>
</feature>
<proteinExistence type="inferred from homology"/>
<organism evidence="4 5">
    <name type="scientific">Edaphochlamys debaryana</name>
    <dbReference type="NCBI Taxonomy" id="47281"/>
    <lineage>
        <taxon>Eukaryota</taxon>
        <taxon>Viridiplantae</taxon>
        <taxon>Chlorophyta</taxon>
        <taxon>core chlorophytes</taxon>
        <taxon>Chlorophyceae</taxon>
        <taxon>CS clade</taxon>
        <taxon>Chlamydomonadales</taxon>
        <taxon>Chlamydomonadales incertae sedis</taxon>
        <taxon>Edaphochlamys</taxon>
    </lineage>
</organism>
<dbReference type="Gene3D" id="3.90.660.10">
    <property type="match status" value="1"/>
</dbReference>
<accession>A0A835XLY4</accession>
<comment type="caution">
    <text evidence="4">The sequence shown here is derived from an EMBL/GenBank/DDBJ whole genome shotgun (WGS) entry which is preliminary data.</text>
</comment>
<keyword evidence="2" id="KW-0560">Oxidoreductase</keyword>
<dbReference type="Gene3D" id="3.50.50.60">
    <property type="entry name" value="FAD/NAD(P)-binding domain"/>
    <property type="match status" value="1"/>
</dbReference>
<dbReference type="OrthoDB" id="5046242at2759"/>
<dbReference type="AlphaFoldDB" id="A0A835XLY4"/>
<keyword evidence="5" id="KW-1185">Reference proteome</keyword>
<dbReference type="SUPFAM" id="SSF51905">
    <property type="entry name" value="FAD/NAD(P)-binding domain"/>
    <property type="match status" value="1"/>
</dbReference>
<dbReference type="GO" id="GO:0006598">
    <property type="term" value="P:polyamine catabolic process"/>
    <property type="evidence" value="ECO:0007669"/>
    <property type="project" value="TreeGrafter"/>
</dbReference>
<evidence type="ECO:0000313" key="5">
    <source>
        <dbReference type="Proteomes" id="UP000612055"/>
    </source>
</evidence>